<dbReference type="AlphaFoldDB" id="A0A0F9EV38"/>
<accession>A0A0F9EV38</accession>
<reference evidence="2" key="1">
    <citation type="journal article" date="2015" name="Nature">
        <title>Complex archaea that bridge the gap between prokaryotes and eukaryotes.</title>
        <authorList>
            <person name="Spang A."/>
            <person name="Saw J.H."/>
            <person name="Jorgensen S.L."/>
            <person name="Zaremba-Niedzwiedzka K."/>
            <person name="Martijn J."/>
            <person name="Lind A.E."/>
            <person name="van Eijk R."/>
            <person name="Schleper C."/>
            <person name="Guy L."/>
            <person name="Ettema T.J."/>
        </authorList>
    </citation>
    <scope>NUCLEOTIDE SEQUENCE</scope>
</reference>
<feature type="transmembrane region" description="Helical" evidence="1">
    <location>
        <begin position="54"/>
        <end position="71"/>
    </location>
</feature>
<feature type="non-terminal residue" evidence="2">
    <location>
        <position position="151"/>
    </location>
</feature>
<organism evidence="2">
    <name type="scientific">marine sediment metagenome</name>
    <dbReference type="NCBI Taxonomy" id="412755"/>
    <lineage>
        <taxon>unclassified sequences</taxon>
        <taxon>metagenomes</taxon>
        <taxon>ecological metagenomes</taxon>
    </lineage>
</organism>
<feature type="transmembrane region" description="Helical" evidence="1">
    <location>
        <begin position="106"/>
        <end position="123"/>
    </location>
</feature>
<name>A0A0F9EV38_9ZZZZ</name>
<comment type="caution">
    <text evidence="2">The sequence shown here is derived from an EMBL/GenBank/DDBJ whole genome shotgun (WGS) entry which is preliminary data.</text>
</comment>
<evidence type="ECO:0000256" key="1">
    <source>
        <dbReference type="SAM" id="Phobius"/>
    </source>
</evidence>
<dbReference type="EMBL" id="LAZR01033183">
    <property type="protein sequence ID" value="KKL48820.1"/>
    <property type="molecule type" value="Genomic_DNA"/>
</dbReference>
<proteinExistence type="predicted"/>
<evidence type="ECO:0000313" key="2">
    <source>
        <dbReference type="EMBL" id="KKL48820.1"/>
    </source>
</evidence>
<feature type="transmembrane region" description="Helical" evidence="1">
    <location>
        <begin position="15"/>
        <end position="33"/>
    </location>
</feature>
<feature type="transmembrane region" description="Helical" evidence="1">
    <location>
        <begin position="77"/>
        <end position="94"/>
    </location>
</feature>
<gene>
    <name evidence="2" type="ORF">LCGC14_2321710</name>
</gene>
<sequence length="151" mass="15898">MILSALKNVFNNARYSLIAVLVSTAIFAFAVWLPNWRLIATIITSETAMFTEKISILLSFFGSISTNFTIVSASYTILIAILFGINIAMIIYLFSRKAAAVKQNGLVISIGGVISGMLGVGCATCGSVILTSILPLIGVGGVLAIFPFGGQ</sequence>
<keyword evidence="1" id="KW-0472">Membrane</keyword>
<protein>
    <submittedName>
        <fullName evidence="2">Uncharacterized protein</fullName>
    </submittedName>
</protein>
<feature type="transmembrane region" description="Helical" evidence="1">
    <location>
        <begin position="129"/>
        <end position="149"/>
    </location>
</feature>
<keyword evidence="1" id="KW-0812">Transmembrane</keyword>
<keyword evidence="1" id="KW-1133">Transmembrane helix</keyword>